<dbReference type="Pfam" id="PF13692">
    <property type="entry name" value="Glyco_trans_1_4"/>
    <property type="match status" value="1"/>
</dbReference>
<name>A0A398BQY5_9RHOB</name>
<dbReference type="SUPFAM" id="SSF53448">
    <property type="entry name" value="Nucleotide-diphospho-sugar transferases"/>
    <property type="match status" value="1"/>
</dbReference>
<proteinExistence type="predicted"/>
<dbReference type="Pfam" id="PF00535">
    <property type="entry name" value="Glycos_transf_2"/>
    <property type="match status" value="1"/>
</dbReference>
<dbReference type="OrthoDB" id="5291101at2"/>
<dbReference type="InterPro" id="IPR029044">
    <property type="entry name" value="Nucleotide-diphossugar_trans"/>
</dbReference>
<dbReference type="Gene3D" id="3.40.50.2000">
    <property type="entry name" value="Glycogen Phosphorylase B"/>
    <property type="match status" value="1"/>
</dbReference>
<dbReference type="PANTHER" id="PTHR43179:SF7">
    <property type="entry name" value="RHAMNOSYLTRANSFERASE WBBL"/>
    <property type="match status" value="1"/>
</dbReference>
<dbReference type="CDD" id="cd04186">
    <property type="entry name" value="GT_2_like_c"/>
    <property type="match status" value="1"/>
</dbReference>
<accession>A0A398BQY5</accession>
<reference evidence="2 3" key="1">
    <citation type="submission" date="2018-09" db="EMBL/GenBank/DDBJ databases">
        <title>Gemmobacter lutimaris sp. nov., a marine bacterium isolated from tidal flat.</title>
        <authorList>
            <person name="Lee D.W."/>
            <person name="Yoo Y."/>
            <person name="Kim J.-J."/>
            <person name="Kim B.S."/>
        </authorList>
    </citation>
    <scope>NUCLEOTIDE SEQUENCE [LARGE SCALE GENOMIC DNA]</scope>
    <source>
        <strain evidence="2 3">YJ-T1-11</strain>
    </source>
</reference>
<gene>
    <name evidence="2" type="ORF">D2N39_18255</name>
</gene>
<dbReference type="EMBL" id="QXXQ01000014">
    <property type="protein sequence ID" value="RID90310.1"/>
    <property type="molecule type" value="Genomic_DNA"/>
</dbReference>
<comment type="caution">
    <text evidence="2">The sequence shown here is derived from an EMBL/GenBank/DDBJ whole genome shotgun (WGS) entry which is preliminary data.</text>
</comment>
<organism evidence="2 3">
    <name type="scientific">Gemmobacter lutimaris</name>
    <dbReference type="NCBI Taxonomy" id="2306023"/>
    <lineage>
        <taxon>Bacteria</taxon>
        <taxon>Pseudomonadati</taxon>
        <taxon>Pseudomonadota</taxon>
        <taxon>Alphaproteobacteria</taxon>
        <taxon>Rhodobacterales</taxon>
        <taxon>Paracoccaceae</taxon>
        <taxon>Gemmobacter</taxon>
    </lineage>
</organism>
<feature type="domain" description="Glycosyltransferase 2-like" evidence="1">
    <location>
        <begin position="411"/>
        <end position="539"/>
    </location>
</feature>
<dbReference type="InterPro" id="IPR001173">
    <property type="entry name" value="Glyco_trans_2-like"/>
</dbReference>
<evidence type="ECO:0000259" key="1">
    <source>
        <dbReference type="Pfam" id="PF00535"/>
    </source>
</evidence>
<dbReference type="Proteomes" id="UP000266649">
    <property type="component" value="Unassembled WGS sequence"/>
</dbReference>
<dbReference type="SUPFAM" id="SSF53756">
    <property type="entry name" value="UDP-Glycosyltransferase/glycogen phosphorylase"/>
    <property type="match status" value="1"/>
</dbReference>
<keyword evidence="3" id="KW-1185">Reference proteome</keyword>
<evidence type="ECO:0000313" key="2">
    <source>
        <dbReference type="EMBL" id="RID90310.1"/>
    </source>
</evidence>
<dbReference type="RefSeq" id="WP_119136213.1">
    <property type="nucleotide sequence ID" value="NZ_QXXQ01000014.1"/>
</dbReference>
<keyword evidence="2" id="KW-0808">Transferase</keyword>
<dbReference type="GO" id="GO:0016740">
    <property type="term" value="F:transferase activity"/>
    <property type="evidence" value="ECO:0007669"/>
    <property type="project" value="UniProtKB-KW"/>
</dbReference>
<dbReference type="PANTHER" id="PTHR43179">
    <property type="entry name" value="RHAMNOSYLTRANSFERASE WBBL"/>
    <property type="match status" value="1"/>
</dbReference>
<dbReference type="Gene3D" id="3.90.550.10">
    <property type="entry name" value="Spore Coat Polysaccharide Biosynthesis Protein SpsA, Chain A"/>
    <property type="match status" value="1"/>
</dbReference>
<sequence length="1042" mass="115595">MLSDHISYVALSGSDLFVKAAPVAMERGLHATVGEAMIALEPLGAEKMFRAAVEITPEELDEADIILNGLEDWAAEGTRTYQIQFKNRERSRTLPLGSPVALAEGLPSITIGTYIAGHRAAATLEVEILDATGQVLERAGVDLQPNMQGGRTLDLYQKIDLTLPLTDKAHKVALVLNYLSTNAPGSSHDPYVFLVEPVLSTDPGAQLSHQTMLHQGPDLVDAGWFRATVPSVRAGAAGLDLVVGDQRMTILAPPPQSNIRLLRDDGHSLCFQASEPVDARLFLNGRSICACRIEPDDSWLRLPAQALTGEPARLEIRDSAGLRTLYETWILPPRVLTPTEVLQRETSRPFPVQMFSQSAKRYEALRAHLEAGSPPEVLAQLAHAIDTLEAGYDNLKLRPLTLPEVEEPEVSIIIPAHNKVKVTYAGLCALLLAWNRTSFEVILVDDASSDETATIERLVSGLKVVRNVEPQRFIRACNAGVAASRGKYVVLLNNDTEPTTGWLDELRDTFDRFDKVGMVGSKLIYPDGTLQDAGGIIWGSGNPWNYGNRQNPWDPRFCYARQADYLSGAALMMPRDLWDRIGGLSQYLEPMYFEDTDLAFKVREAGFSTWFMPTSIVYHYEGMTSGTSTASGFKRFQEVNRPKFKRRWSRAFANHGREGELPDLEKDRGCIGRVLFIDYMLPRPDQDAGSYAAIQEIRLVQSLGFKVTFLPENIADLGHYTTELQRMGVEVITAPFVLSVNEFLEARGREFDAFYLTRYHVAENVTSTLRRINPQARIILNNADLHFLRVMRKMLTNKGMEQISDVDMLRNRELAAMRSVDLVLSYNEVEHAVIQSHTNGAVKVAKCPWVVQAPATVPERQGRKGLSFLGSFRHDPNEEGVLWFTSEVMARLANTRPETVLSIYGSGMNDRIRNLASPQIDPVGFIETLDLAYDRHMAFVAPLLSGAGIKGKVLGALAHGIPCVLSPVAAEGIGLRSGYDCLIANTPAEWESAILRLLDDAGLWNRISTHARELVEDVYSFTKGRKDMRHAFETVDIFGMLE</sequence>
<evidence type="ECO:0000313" key="3">
    <source>
        <dbReference type="Proteomes" id="UP000266649"/>
    </source>
</evidence>
<protein>
    <submittedName>
        <fullName evidence="2">Glycosyltransferase</fullName>
    </submittedName>
</protein>
<dbReference type="AlphaFoldDB" id="A0A398BQY5"/>